<dbReference type="Gene3D" id="2.130.10.10">
    <property type="entry name" value="YVTN repeat-like/Quinoprotein amine dehydrogenase"/>
    <property type="match status" value="3"/>
</dbReference>
<dbReference type="Gene3D" id="3.40.50.2300">
    <property type="match status" value="1"/>
</dbReference>
<dbReference type="PANTHER" id="PTHR43547">
    <property type="entry name" value="TWO-COMPONENT HISTIDINE KINASE"/>
    <property type="match status" value="1"/>
</dbReference>
<dbReference type="Gene3D" id="1.10.287.130">
    <property type="match status" value="1"/>
</dbReference>
<evidence type="ECO:0000256" key="3">
    <source>
        <dbReference type="ARBA" id="ARBA00022553"/>
    </source>
</evidence>
<dbReference type="Pfam" id="PF00072">
    <property type="entry name" value="Response_reg"/>
    <property type="match status" value="1"/>
</dbReference>
<feature type="signal peptide" evidence="7">
    <location>
        <begin position="1"/>
        <end position="23"/>
    </location>
</feature>
<dbReference type="SMART" id="SM00388">
    <property type="entry name" value="HisKA"/>
    <property type="match status" value="1"/>
</dbReference>
<feature type="domain" description="Histidine kinase" evidence="8">
    <location>
        <begin position="819"/>
        <end position="1037"/>
    </location>
</feature>
<keyword evidence="6" id="KW-0812">Transmembrane</keyword>
<dbReference type="RefSeq" id="WP_281779634.1">
    <property type="nucleotide sequence ID" value="NZ_AP027041.1"/>
</dbReference>
<evidence type="ECO:0000256" key="1">
    <source>
        <dbReference type="ARBA" id="ARBA00000085"/>
    </source>
</evidence>
<feature type="chain" id="PRO_5045668371" description="histidine kinase" evidence="7">
    <location>
        <begin position="24"/>
        <end position="1178"/>
    </location>
</feature>
<dbReference type="SMART" id="SM00387">
    <property type="entry name" value="HATPase_c"/>
    <property type="match status" value="1"/>
</dbReference>
<dbReference type="Pfam" id="PF07494">
    <property type="entry name" value="Reg_prop"/>
    <property type="match status" value="1"/>
</dbReference>
<feature type="modified residue" description="4-aspartylphosphate" evidence="4">
    <location>
        <position position="1108"/>
    </location>
</feature>
<evidence type="ECO:0000313" key="11">
    <source>
        <dbReference type="Proteomes" id="UP001317822"/>
    </source>
</evidence>
<feature type="region of interest" description="Disordered" evidence="5">
    <location>
        <begin position="430"/>
        <end position="452"/>
    </location>
</feature>
<dbReference type="GO" id="GO:0016301">
    <property type="term" value="F:kinase activity"/>
    <property type="evidence" value="ECO:0007669"/>
    <property type="project" value="UniProtKB-KW"/>
</dbReference>
<proteinExistence type="predicted"/>
<dbReference type="InterPro" id="IPR003594">
    <property type="entry name" value="HATPase_dom"/>
</dbReference>
<evidence type="ECO:0000256" key="4">
    <source>
        <dbReference type="PROSITE-ProRule" id="PRU00169"/>
    </source>
</evidence>
<keyword evidence="11" id="KW-1185">Reference proteome</keyword>
<dbReference type="PANTHER" id="PTHR43547:SF2">
    <property type="entry name" value="HYBRID SIGNAL TRANSDUCTION HISTIDINE KINASE C"/>
    <property type="match status" value="1"/>
</dbReference>
<dbReference type="Proteomes" id="UP001317822">
    <property type="component" value="Chromosome"/>
</dbReference>
<comment type="catalytic activity">
    <reaction evidence="1">
        <text>ATP + protein L-histidine = ADP + protein N-phospho-L-histidine.</text>
        <dbReference type="EC" id="2.7.13.3"/>
    </reaction>
</comment>
<dbReference type="InterPro" id="IPR011006">
    <property type="entry name" value="CheY-like_superfamily"/>
</dbReference>
<dbReference type="Pfam" id="PF00512">
    <property type="entry name" value="HisKA"/>
    <property type="match status" value="1"/>
</dbReference>
<evidence type="ECO:0000256" key="2">
    <source>
        <dbReference type="ARBA" id="ARBA00012438"/>
    </source>
</evidence>
<dbReference type="CDD" id="cd17546">
    <property type="entry name" value="REC_hyHK_CKI1_RcsC-like"/>
    <property type="match status" value="1"/>
</dbReference>
<dbReference type="SUPFAM" id="SSF55874">
    <property type="entry name" value="ATPase domain of HSP90 chaperone/DNA topoisomerase II/histidine kinase"/>
    <property type="match status" value="1"/>
</dbReference>
<dbReference type="Gene3D" id="3.30.565.10">
    <property type="entry name" value="Histidine kinase-like ATPase, C-terminal domain"/>
    <property type="match status" value="1"/>
</dbReference>
<evidence type="ECO:0000259" key="9">
    <source>
        <dbReference type="PROSITE" id="PS50110"/>
    </source>
</evidence>
<evidence type="ECO:0000256" key="5">
    <source>
        <dbReference type="SAM" id="MobiDB-lite"/>
    </source>
</evidence>
<dbReference type="InterPro" id="IPR011123">
    <property type="entry name" value="Y_Y_Y"/>
</dbReference>
<dbReference type="InterPro" id="IPR013783">
    <property type="entry name" value="Ig-like_fold"/>
</dbReference>
<dbReference type="CDD" id="cd16922">
    <property type="entry name" value="HATPase_EvgS-ArcB-TorS-like"/>
    <property type="match status" value="1"/>
</dbReference>
<dbReference type="InterPro" id="IPR003661">
    <property type="entry name" value="HisK_dim/P_dom"/>
</dbReference>
<dbReference type="SUPFAM" id="SSF63829">
    <property type="entry name" value="Calcium-dependent phosphotriesterase"/>
    <property type="match status" value="3"/>
</dbReference>
<dbReference type="Gene3D" id="2.60.40.10">
    <property type="entry name" value="Immunoglobulins"/>
    <property type="match status" value="1"/>
</dbReference>
<dbReference type="PRINTS" id="PR00344">
    <property type="entry name" value="BCTRLSENSOR"/>
</dbReference>
<accession>A0ABM8DGJ4</accession>
<dbReference type="InterPro" id="IPR036890">
    <property type="entry name" value="HATPase_C_sf"/>
</dbReference>
<organism evidence="10 11">
    <name type="scientific">Lysobacter auxotrophicus</name>
    <dbReference type="NCBI Taxonomy" id="2992573"/>
    <lineage>
        <taxon>Bacteria</taxon>
        <taxon>Pseudomonadati</taxon>
        <taxon>Pseudomonadota</taxon>
        <taxon>Gammaproteobacteria</taxon>
        <taxon>Lysobacterales</taxon>
        <taxon>Lysobacteraceae</taxon>
        <taxon>Lysobacter</taxon>
    </lineage>
</organism>
<dbReference type="InterPro" id="IPR005467">
    <property type="entry name" value="His_kinase_dom"/>
</dbReference>
<dbReference type="InterPro" id="IPR036097">
    <property type="entry name" value="HisK_dim/P_sf"/>
</dbReference>
<dbReference type="EMBL" id="AP027041">
    <property type="protein sequence ID" value="BDU17723.1"/>
    <property type="molecule type" value="Genomic_DNA"/>
</dbReference>
<keyword evidence="10" id="KW-0418">Kinase</keyword>
<dbReference type="Pfam" id="PF07495">
    <property type="entry name" value="Y_Y_Y"/>
    <property type="match status" value="1"/>
</dbReference>
<sequence>MIRVLWALLLCAVCHAVWSVASAGPAIPRPRQLTVADGLPSNSINGIAEDQSGYLWIATSDGLARYDGITFRIWRASDGLLDNYLWSVHVDAKNRIWVGTSQAGLAVLDTDRRTFRHYDSHNTPGIGSDNVWSVTSTPDGAIWFGTASAGLHRLGPGGHVTRFVPRPDDPHSLPSLEVSQLRTTARGELWIATRDGAARWNGRDFDRIPPTAFASPVINSVGVQPDGALWFGTPRGVGMRTADGRFDAAPFRALGADATVLDILVRDHAGQYWFDTPQGVGIEQNGKLQNVPLFSAASQGMVRPSWTSSLEDREGGVWFGSAGNGLWYVPANWRQFALYSRRLDDPASLGNAAVNGIAASADGRMWLVGTGGVLDRFDPRTGEVEHVARDFSEGYTVYSVLEGRAGYVWMSYHDGLVRLDPRTGQLRRWRAEDEGDPSPTGTSHLAQTPDGLVWSAGQGGEVQARTASGVRIESIVPGDLRGPPAGGTVQQIGAGPNGALWLAWSDGLSQWDYMARRFVAVPGAPSGTILSFAMEGRDKVWIARLGVLEAYRWNGDKLTRVQRLDRLAGMPEVALNGIAVDRDGIVWATTVRGLLRIDPTRRAVRVYSVRDGLSSQEFPGRPVMTRARDRLLVGSPEGLVTFAPPEVHPTIAPPRLLVQSVTVSRADVRTPLDPSQPIVLEPGDRDLRVVARLLSFNDARNHAFRFRLVGYDADWVDVDAGGERVYSQLDPGDYTLQIVARSADNIWSPPQTLAVTAKPPWWQTWIAMTAFVGIALAIGWWSADAYRRRLKRRHAWQLSEREREIAKQSSLAKTRFLATLGHEVRTPMTGVLGMSELLLDTPLDRQQRGHVESIRRAGRHLLRLVNDALDLARIESGRLELADEAFDLRTVVDEATTLMAPLARQNGLAFRVIVDDDAPLGMRGDANRVCQILLNLLANAIKFTERGSVELRVGALSPQGARFEVIDTGPGLSREQQARLFRRFEQADGARTAARYGGSGLGLAISQELTAEMGGSIEVESAPGEGARFIVVLPLPHATPPETSDGAHALLASRGGPLTLLLVEDDPTVAEVICGLLRAQGHRVTHVSHALAALAEAATGTFDAALLDLDLPGMDGLALASQLRLQGFDRALLAITARADADAEPQSMAAGFQGFLRKPVTGAMLAALLESVPRMELA</sequence>
<keyword evidence="10" id="KW-0808">Transferase</keyword>
<dbReference type="SMART" id="SM00448">
    <property type="entry name" value="REC"/>
    <property type="match status" value="1"/>
</dbReference>
<evidence type="ECO:0000313" key="10">
    <source>
        <dbReference type="EMBL" id="BDU17723.1"/>
    </source>
</evidence>
<dbReference type="PROSITE" id="PS50109">
    <property type="entry name" value="HIS_KIN"/>
    <property type="match status" value="1"/>
</dbReference>
<dbReference type="CDD" id="cd00082">
    <property type="entry name" value="HisKA"/>
    <property type="match status" value="1"/>
</dbReference>
<name>A0ABM8DGJ4_9GAMM</name>
<dbReference type="PROSITE" id="PS50110">
    <property type="entry name" value="RESPONSE_REGULATORY"/>
    <property type="match status" value="1"/>
</dbReference>
<evidence type="ECO:0000256" key="6">
    <source>
        <dbReference type="SAM" id="Phobius"/>
    </source>
</evidence>
<dbReference type="InterPro" id="IPR004358">
    <property type="entry name" value="Sig_transdc_His_kin-like_C"/>
</dbReference>
<dbReference type="EC" id="2.7.13.3" evidence="2"/>
<feature type="transmembrane region" description="Helical" evidence="6">
    <location>
        <begin position="761"/>
        <end position="783"/>
    </location>
</feature>
<keyword evidence="7" id="KW-0732">Signal</keyword>
<feature type="domain" description="Response regulatory" evidence="9">
    <location>
        <begin position="1059"/>
        <end position="1173"/>
    </location>
</feature>
<dbReference type="SUPFAM" id="SSF47384">
    <property type="entry name" value="Homodimeric domain of signal transducing histidine kinase"/>
    <property type="match status" value="1"/>
</dbReference>
<protein>
    <recommendedName>
        <fullName evidence="2">histidine kinase</fullName>
        <ecNumber evidence="2">2.7.13.3</ecNumber>
    </recommendedName>
</protein>
<keyword evidence="6" id="KW-0472">Membrane</keyword>
<keyword evidence="3 4" id="KW-0597">Phosphoprotein</keyword>
<reference evidence="10 11" key="1">
    <citation type="journal article" date="2023" name="Int. J. Syst. Evol. Microbiol.">
        <title>Physiological and genomic analyses of cobalamin (vitamin B12)-auxotrophy of Lysobacter auxotrophicus sp. nov., a methionine-auxotrophic chitinolytic bacterium isolated from chitin-treated soil.</title>
        <authorList>
            <person name="Saito A."/>
            <person name="Dohra H."/>
            <person name="Hamada M."/>
            <person name="Moriuchi R."/>
            <person name="Kotsuchibashi Y."/>
            <person name="Mori K."/>
        </authorList>
    </citation>
    <scope>NUCLEOTIDE SEQUENCE [LARGE SCALE GENOMIC DNA]</scope>
    <source>
        <strain evidence="10 11">5-21a</strain>
    </source>
</reference>
<dbReference type="InterPro" id="IPR015943">
    <property type="entry name" value="WD40/YVTN_repeat-like_dom_sf"/>
</dbReference>
<dbReference type="Pfam" id="PF02518">
    <property type="entry name" value="HATPase_c"/>
    <property type="match status" value="1"/>
</dbReference>
<keyword evidence="6" id="KW-1133">Transmembrane helix</keyword>
<dbReference type="InterPro" id="IPR001789">
    <property type="entry name" value="Sig_transdc_resp-reg_receiver"/>
</dbReference>
<evidence type="ECO:0000256" key="7">
    <source>
        <dbReference type="SAM" id="SignalP"/>
    </source>
</evidence>
<dbReference type="SUPFAM" id="SSF52172">
    <property type="entry name" value="CheY-like"/>
    <property type="match status" value="1"/>
</dbReference>
<gene>
    <name evidence="10" type="ORF">LA521A_29240</name>
</gene>
<dbReference type="InterPro" id="IPR011110">
    <property type="entry name" value="Reg_prop"/>
</dbReference>
<evidence type="ECO:0000259" key="8">
    <source>
        <dbReference type="PROSITE" id="PS50109"/>
    </source>
</evidence>